<dbReference type="PANTHER" id="PTHR35010">
    <property type="entry name" value="BLL4672 PROTEIN-RELATED"/>
    <property type="match status" value="1"/>
</dbReference>
<dbReference type="Gene3D" id="1.10.260.40">
    <property type="entry name" value="lambda repressor-like DNA-binding domains"/>
    <property type="match status" value="1"/>
</dbReference>
<dbReference type="InterPro" id="IPR041413">
    <property type="entry name" value="MLTR_LBD"/>
</dbReference>
<dbReference type="SUPFAM" id="SSF47413">
    <property type="entry name" value="lambda repressor-like DNA-binding domains"/>
    <property type="match status" value="1"/>
</dbReference>
<dbReference type="PANTHER" id="PTHR35010:SF2">
    <property type="entry name" value="BLL4672 PROTEIN"/>
    <property type="match status" value="1"/>
</dbReference>
<feature type="domain" description="HTH cro/C1-type" evidence="1">
    <location>
        <begin position="32"/>
        <end position="83"/>
    </location>
</feature>
<proteinExistence type="predicted"/>
<dbReference type="Pfam" id="PF17765">
    <property type="entry name" value="MLTR_LBD"/>
    <property type="match status" value="1"/>
</dbReference>
<evidence type="ECO:0000313" key="2">
    <source>
        <dbReference type="EMBL" id="GAA5063644.1"/>
    </source>
</evidence>
<dbReference type="Pfam" id="PF13560">
    <property type="entry name" value="HTH_31"/>
    <property type="match status" value="1"/>
</dbReference>
<dbReference type="PROSITE" id="PS50943">
    <property type="entry name" value="HTH_CROC1"/>
    <property type="match status" value="1"/>
</dbReference>
<evidence type="ECO:0000313" key="3">
    <source>
        <dbReference type="Proteomes" id="UP001500603"/>
    </source>
</evidence>
<dbReference type="InterPro" id="IPR001387">
    <property type="entry name" value="Cro/C1-type_HTH"/>
</dbReference>
<accession>A0ABP9KQ72</accession>
<dbReference type="CDD" id="cd00093">
    <property type="entry name" value="HTH_XRE"/>
    <property type="match status" value="1"/>
</dbReference>
<keyword evidence="3" id="KW-1185">Reference proteome</keyword>
<organism evidence="2 3">
    <name type="scientific">Nocardia callitridis</name>
    <dbReference type="NCBI Taxonomy" id="648753"/>
    <lineage>
        <taxon>Bacteria</taxon>
        <taxon>Bacillati</taxon>
        <taxon>Actinomycetota</taxon>
        <taxon>Actinomycetes</taxon>
        <taxon>Mycobacteriales</taxon>
        <taxon>Nocardiaceae</taxon>
        <taxon>Nocardia</taxon>
    </lineage>
</organism>
<dbReference type="InterPro" id="IPR010982">
    <property type="entry name" value="Lambda_DNA-bd_dom_sf"/>
</dbReference>
<reference evidence="3" key="1">
    <citation type="journal article" date="2019" name="Int. J. Syst. Evol. Microbiol.">
        <title>The Global Catalogue of Microorganisms (GCM) 10K type strain sequencing project: providing services to taxonomists for standard genome sequencing and annotation.</title>
        <authorList>
            <consortium name="The Broad Institute Genomics Platform"/>
            <consortium name="The Broad Institute Genome Sequencing Center for Infectious Disease"/>
            <person name="Wu L."/>
            <person name="Ma J."/>
        </authorList>
    </citation>
    <scope>NUCLEOTIDE SEQUENCE [LARGE SCALE GENOMIC DNA]</scope>
    <source>
        <strain evidence="3">JCM 18298</strain>
    </source>
</reference>
<evidence type="ECO:0000259" key="1">
    <source>
        <dbReference type="PROSITE" id="PS50943"/>
    </source>
</evidence>
<gene>
    <name evidence="2" type="ORF">GCM10023318_48620</name>
</gene>
<dbReference type="SMART" id="SM00530">
    <property type="entry name" value="HTH_XRE"/>
    <property type="match status" value="1"/>
</dbReference>
<protein>
    <submittedName>
        <fullName evidence="2">Helix-turn-helix transcriptional regulator</fullName>
    </submittedName>
</protein>
<dbReference type="Proteomes" id="UP001500603">
    <property type="component" value="Unassembled WGS sequence"/>
</dbReference>
<comment type="caution">
    <text evidence="2">The sequence shown here is derived from an EMBL/GenBank/DDBJ whole genome shotgun (WGS) entry which is preliminary data.</text>
</comment>
<sequence>MPSPDTLREFLRMRRAEIDPASVGLPPSPTPRRGRGLRREEVAALAGVSVDYYARLEQGRVGNISDQVLNAIENVLRLNALEREHLRSLVSPSVRVTPRPPRPTTLRPRLALRGLIDKMDAVPAILQGPRLEILATNQAARTLFTDFDALPVDERNIARWIFLDPATRTKYPDWEDVAAPVAATLRTNRDPHTPDAALERLVGELSVASPEFARYWADYRLFEHGNGKKRVFHELVGVMTLNYETLTVPGSGGQFLSTYTADVGSPSDEKLRILLSWAEIPEDQQRAAREQSRGPSTGRP</sequence>
<name>A0ABP9KQ72_9NOCA</name>
<dbReference type="RefSeq" id="WP_345498131.1">
    <property type="nucleotide sequence ID" value="NZ_BAABJM010000005.1"/>
</dbReference>
<dbReference type="Gene3D" id="3.30.450.180">
    <property type="match status" value="1"/>
</dbReference>
<dbReference type="EMBL" id="BAABJM010000005">
    <property type="protein sequence ID" value="GAA5063644.1"/>
    <property type="molecule type" value="Genomic_DNA"/>
</dbReference>